<comment type="caution">
    <text evidence="2">The sequence shown here is derived from an EMBL/GenBank/DDBJ whole genome shotgun (WGS) entry which is preliminary data.</text>
</comment>
<keyword evidence="1" id="KW-0812">Transmembrane</keyword>
<dbReference type="EMBL" id="DVOF01000068">
    <property type="protein sequence ID" value="HIV02391.1"/>
    <property type="molecule type" value="Genomic_DNA"/>
</dbReference>
<name>A0A9D1NGF7_9FIRM</name>
<organism evidence="2 3">
    <name type="scientific">Candidatus Aphodoplasma excrementigallinarum</name>
    <dbReference type="NCBI Taxonomy" id="2840673"/>
    <lineage>
        <taxon>Bacteria</taxon>
        <taxon>Bacillati</taxon>
        <taxon>Bacillota</taxon>
        <taxon>Clostridia</taxon>
        <taxon>Eubacteriales</taxon>
        <taxon>Candidatus Aphodoplasma</taxon>
    </lineage>
</organism>
<dbReference type="Pfam" id="PF09991">
    <property type="entry name" value="DUF2232"/>
    <property type="match status" value="1"/>
</dbReference>
<dbReference type="InterPro" id="IPR018710">
    <property type="entry name" value="DUF2232"/>
</dbReference>
<feature type="transmembrane region" description="Helical" evidence="1">
    <location>
        <begin position="77"/>
        <end position="94"/>
    </location>
</feature>
<keyword evidence="1" id="KW-0472">Membrane</keyword>
<sequence>MMNMENNTPQKEYWICMLLLVVLAVASILPVLSGIILYIALPACLAYVFVRFDWRYSAGAAAAVLLAPMLVTLHPDLSVFLICVPLAAGLALAMRKRKGMLFTVSAGVAGELVSVLLLYLAGVAAAGGAEAFHAQIGGYWSQIQATMDEMLAAYQIPSELGTAYQQMFLSLVPAIVVCMGAAFSYLAFYFCNLVLKRRDVSYVGIYRPFSEIKADKSCVIAVIVFFVISLFASGIFARALVNLVVILAFFLFVCGFSTACFFVKRIRSKPLRIVIFIILFMTIFMTSYLFMFVGFMDGFINIRRIGQGPKPE</sequence>
<dbReference type="Proteomes" id="UP000886743">
    <property type="component" value="Unassembled WGS sequence"/>
</dbReference>
<feature type="transmembrane region" description="Helical" evidence="1">
    <location>
        <begin position="216"/>
        <end position="237"/>
    </location>
</feature>
<keyword evidence="1" id="KW-1133">Transmembrane helix</keyword>
<dbReference type="PANTHER" id="PTHR41324:SF1">
    <property type="entry name" value="DUF2232 DOMAIN-CONTAINING PROTEIN"/>
    <property type="match status" value="1"/>
</dbReference>
<accession>A0A9D1NGF7</accession>
<feature type="transmembrane region" description="Helical" evidence="1">
    <location>
        <begin position="275"/>
        <end position="296"/>
    </location>
</feature>
<evidence type="ECO:0000313" key="3">
    <source>
        <dbReference type="Proteomes" id="UP000886743"/>
    </source>
</evidence>
<dbReference type="AlphaFoldDB" id="A0A9D1NGF7"/>
<feature type="transmembrane region" description="Helical" evidence="1">
    <location>
        <begin position="167"/>
        <end position="195"/>
    </location>
</feature>
<reference evidence="2" key="2">
    <citation type="journal article" date="2021" name="PeerJ">
        <title>Extensive microbial diversity within the chicken gut microbiome revealed by metagenomics and culture.</title>
        <authorList>
            <person name="Gilroy R."/>
            <person name="Ravi A."/>
            <person name="Getino M."/>
            <person name="Pursley I."/>
            <person name="Horton D.L."/>
            <person name="Alikhan N.F."/>
            <person name="Baker D."/>
            <person name="Gharbi K."/>
            <person name="Hall N."/>
            <person name="Watson M."/>
            <person name="Adriaenssens E.M."/>
            <person name="Foster-Nyarko E."/>
            <person name="Jarju S."/>
            <person name="Secka A."/>
            <person name="Antonio M."/>
            <person name="Oren A."/>
            <person name="Chaudhuri R.R."/>
            <person name="La Ragione R."/>
            <person name="Hildebrand F."/>
            <person name="Pallen M.J."/>
        </authorList>
    </citation>
    <scope>NUCLEOTIDE SEQUENCE</scope>
    <source>
        <strain evidence="2">4920</strain>
    </source>
</reference>
<feature type="transmembrane region" description="Helical" evidence="1">
    <location>
        <begin position="101"/>
        <end position="121"/>
    </location>
</feature>
<evidence type="ECO:0000313" key="2">
    <source>
        <dbReference type="EMBL" id="HIV02391.1"/>
    </source>
</evidence>
<feature type="transmembrane region" description="Helical" evidence="1">
    <location>
        <begin position="53"/>
        <end position="71"/>
    </location>
</feature>
<proteinExistence type="predicted"/>
<reference evidence="2" key="1">
    <citation type="submission" date="2020-10" db="EMBL/GenBank/DDBJ databases">
        <authorList>
            <person name="Gilroy R."/>
        </authorList>
    </citation>
    <scope>NUCLEOTIDE SEQUENCE</scope>
    <source>
        <strain evidence="2">4920</strain>
    </source>
</reference>
<gene>
    <name evidence="2" type="ORF">IAC74_02360</name>
</gene>
<protein>
    <submittedName>
        <fullName evidence="2">DUF2232 domain-containing protein</fullName>
    </submittedName>
</protein>
<feature type="transmembrane region" description="Helical" evidence="1">
    <location>
        <begin position="243"/>
        <end position="263"/>
    </location>
</feature>
<feature type="transmembrane region" description="Helical" evidence="1">
    <location>
        <begin position="12"/>
        <end position="41"/>
    </location>
</feature>
<evidence type="ECO:0000256" key="1">
    <source>
        <dbReference type="SAM" id="Phobius"/>
    </source>
</evidence>
<dbReference type="PANTHER" id="PTHR41324">
    <property type="entry name" value="MEMBRANE PROTEIN-RELATED"/>
    <property type="match status" value="1"/>
</dbReference>